<keyword evidence="2" id="KW-1185">Reference proteome</keyword>
<dbReference type="EMBL" id="UZAL01038222">
    <property type="protein sequence ID" value="VDP73218.1"/>
    <property type="molecule type" value="Genomic_DNA"/>
</dbReference>
<protein>
    <submittedName>
        <fullName evidence="1">Uncharacterized protein</fullName>
    </submittedName>
</protein>
<evidence type="ECO:0000313" key="2">
    <source>
        <dbReference type="Proteomes" id="UP000269396"/>
    </source>
</evidence>
<dbReference type="Proteomes" id="UP000269396">
    <property type="component" value="Unassembled WGS sequence"/>
</dbReference>
<dbReference type="AlphaFoldDB" id="A0A183PRY0"/>
<evidence type="ECO:0000313" key="1">
    <source>
        <dbReference type="EMBL" id="VDP73218.1"/>
    </source>
</evidence>
<gene>
    <name evidence="1" type="ORF">SMTD_LOCUS17116</name>
</gene>
<sequence>MKEFKRLSRTFTVFENACIFSNKTTSQRLTAKHTSNANNNSGTTTNTVSLSARPIHETSISPVSQNTDLLMKDADLPPRPVATLDNQYIPNADINSVHSDLISFITTVEEHT</sequence>
<proteinExistence type="predicted"/>
<reference evidence="1 2" key="1">
    <citation type="submission" date="2018-11" db="EMBL/GenBank/DDBJ databases">
        <authorList>
            <consortium name="Pathogen Informatics"/>
        </authorList>
    </citation>
    <scope>NUCLEOTIDE SEQUENCE [LARGE SCALE GENOMIC DNA]</scope>
    <source>
        <strain>Denwood</strain>
        <strain evidence="2">Zambia</strain>
    </source>
</reference>
<organism evidence="1 2">
    <name type="scientific">Schistosoma mattheei</name>
    <dbReference type="NCBI Taxonomy" id="31246"/>
    <lineage>
        <taxon>Eukaryota</taxon>
        <taxon>Metazoa</taxon>
        <taxon>Spiralia</taxon>
        <taxon>Lophotrochozoa</taxon>
        <taxon>Platyhelminthes</taxon>
        <taxon>Trematoda</taxon>
        <taxon>Digenea</taxon>
        <taxon>Strigeidida</taxon>
        <taxon>Schistosomatoidea</taxon>
        <taxon>Schistosomatidae</taxon>
        <taxon>Schistosoma</taxon>
    </lineage>
</organism>
<accession>A0A183PRY0</accession>
<name>A0A183PRY0_9TREM</name>